<name>A0A401R562_STRNR</name>
<dbReference type="InterPro" id="IPR032675">
    <property type="entry name" value="LRR_dom_sf"/>
</dbReference>
<evidence type="ECO:0008006" key="3">
    <source>
        <dbReference type="Google" id="ProtNLM"/>
    </source>
</evidence>
<evidence type="ECO:0000313" key="1">
    <source>
        <dbReference type="EMBL" id="GCB92723.1"/>
    </source>
</evidence>
<protein>
    <recommendedName>
        <fullName evidence="3">Leucine-rich repeat domain-containing protein</fullName>
    </recommendedName>
</protein>
<proteinExistence type="predicted"/>
<reference evidence="1 2" key="1">
    <citation type="journal article" date="2019" name="Microbiol. Resour. Announc.">
        <title>Draft Genome Sequence of the Most Traditional epsilon-Poly-l-Lysine Producer, Streptomyces albulus NBRC14147.</title>
        <authorList>
            <person name="Yamanaka K."/>
            <person name="Hamano Y."/>
        </authorList>
    </citation>
    <scope>NUCLEOTIDE SEQUENCE [LARGE SCALE GENOMIC DNA]</scope>
    <source>
        <strain evidence="1 2">NBRC 14147</strain>
    </source>
</reference>
<comment type="caution">
    <text evidence="1">The sequence shown here is derived from an EMBL/GenBank/DDBJ whole genome shotgun (WGS) entry which is preliminary data.</text>
</comment>
<accession>A0A401R562</accession>
<dbReference type="Gene3D" id="3.80.10.10">
    <property type="entry name" value="Ribonuclease Inhibitor"/>
    <property type="match status" value="1"/>
</dbReference>
<dbReference type="RefSeq" id="WP_020930217.1">
    <property type="nucleotide sequence ID" value="NZ_BHXC01000006.1"/>
</dbReference>
<sequence length="262" mass="28306">MPEILRFLRTEQLTHLWIGDDPELHDLAFLRAFPALTSLTLQNCPAVESLAPLADVPLTSLSITGNSGGALPTPPGLDTLGQLEFLSLYTSLTAEDFTAFPADAPLQRLALGQPVGAGFTLDCWPGLSRVQLRSLAGGFGERQWHALSRLTNLESFSFGLAEGEPALKIPPGLGLPQVKSLGLLNTGHRSSAEFSGIMRTALPVFPRIEELQLYGMVRRHLDLSPAAGLASLRKVFLSNLTPAPTYSLPPHINLTLFPRPRT</sequence>
<dbReference type="EMBL" id="BHXC01000006">
    <property type="protein sequence ID" value="GCB92723.1"/>
    <property type="molecule type" value="Genomic_DNA"/>
</dbReference>
<dbReference type="SUPFAM" id="SSF52047">
    <property type="entry name" value="RNI-like"/>
    <property type="match status" value="1"/>
</dbReference>
<organism evidence="1 2">
    <name type="scientific">Streptomyces noursei</name>
    <name type="common">Streptomyces albulus</name>
    <dbReference type="NCBI Taxonomy" id="1971"/>
    <lineage>
        <taxon>Bacteria</taxon>
        <taxon>Bacillati</taxon>
        <taxon>Actinomycetota</taxon>
        <taxon>Actinomycetes</taxon>
        <taxon>Kitasatosporales</taxon>
        <taxon>Streptomycetaceae</taxon>
        <taxon>Streptomyces</taxon>
    </lineage>
</organism>
<evidence type="ECO:0000313" key="2">
    <source>
        <dbReference type="Proteomes" id="UP000288351"/>
    </source>
</evidence>
<dbReference type="Proteomes" id="UP000288351">
    <property type="component" value="Unassembled WGS sequence"/>
</dbReference>
<dbReference type="AlphaFoldDB" id="A0A401R562"/>
<gene>
    <name evidence="1" type="ORF">SALB_05495</name>
</gene>